<accession>A0A1Z5HX28</accession>
<evidence type="ECO:0000256" key="9">
    <source>
        <dbReference type="ARBA" id="ARBA00022842"/>
    </source>
</evidence>
<keyword evidence="7" id="KW-0093">Biotin biosynthesis</keyword>
<evidence type="ECO:0000256" key="5">
    <source>
        <dbReference type="ARBA" id="ARBA00022598"/>
    </source>
</evidence>
<dbReference type="AlphaFoldDB" id="A0A1Z5HX28"/>
<keyword evidence="5 11" id="KW-0436">Ligase</keyword>
<evidence type="ECO:0000256" key="10">
    <source>
        <dbReference type="ARBA" id="ARBA00049553"/>
    </source>
</evidence>
<reference evidence="12" key="1">
    <citation type="journal article" date="2017" name="Appl. Environ. Microbiol.">
        <title>Genomic Analysis of Calderihabitans maritimus KKC1, a Thermophilic, Hydrogenogenic, Carboxydotrophic Bacterium Isolated from Marine Sediment.</title>
        <authorList>
            <person name="Omae K."/>
            <person name="Yoneda Y."/>
            <person name="Fukuyama Y."/>
            <person name="Yoshida T."/>
            <person name="Sako Y."/>
        </authorList>
    </citation>
    <scope>NUCLEOTIDE SEQUENCE [LARGE SCALE GENOMIC DNA]</scope>
    <source>
        <strain evidence="12">KKC1</strain>
    </source>
</reference>
<comment type="pathway">
    <text evidence="2">Metabolic intermediate metabolism; pimeloyl-CoA biosynthesis; pimeloyl-CoA from pimelate: step 1/1.</text>
</comment>
<organism evidence="11 12">
    <name type="scientific">Calderihabitans maritimus</name>
    <dbReference type="NCBI Taxonomy" id="1246530"/>
    <lineage>
        <taxon>Bacteria</taxon>
        <taxon>Bacillati</taxon>
        <taxon>Bacillota</taxon>
        <taxon>Clostridia</taxon>
        <taxon>Neomoorellales</taxon>
        <taxon>Calderihabitantaceae</taxon>
        <taxon>Calderihabitans</taxon>
    </lineage>
</organism>
<dbReference type="Proteomes" id="UP000197032">
    <property type="component" value="Unassembled WGS sequence"/>
</dbReference>
<name>A0A1Z5HX28_9FIRM</name>
<evidence type="ECO:0000256" key="7">
    <source>
        <dbReference type="ARBA" id="ARBA00022756"/>
    </source>
</evidence>
<dbReference type="InterPro" id="IPR005499">
    <property type="entry name" value="BioW"/>
</dbReference>
<protein>
    <recommendedName>
        <fullName evidence="4">6-carboxyhexanoate--CoA ligase</fullName>
        <ecNumber evidence="4">6.2.1.14</ecNumber>
    </recommendedName>
</protein>
<comment type="catalytic activity">
    <reaction evidence="10">
        <text>heptanedioate + ATP + CoA = 6-carboxyhexanoyl-CoA + AMP + diphosphate</text>
        <dbReference type="Rhea" id="RHEA:14781"/>
        <dbReference type="ChEBI" id="CHEBI:30616"/>
        <dbReference type="ChEBI" id="CHEBI:33019"/>
        <dbReference type="ChEBI" id="CHEBI:36165"/>
        <dbReference type="ChEBI" id="CHEBI:57287"/>
        <dbReference type="ChEBI" id="CHEBI:57360"/>
        <dbReference type="ChEBI" id="CHEBI:456215"/>
        <dbReference type="EC" id="6.2.1.14"/>
    </reaction>
</comment>
<sequence>MVNNLKIITVPGDKMKGLFSVKMRAAQGGPHEKGGRHVSGAEKIVAAEEVEVTVARLVRRALHHAHGKPDFINIKVVELKEPPVLIESLPVYQLAVRDDVEGREAAGELLQRAGVSAGSIKKALELIGFQREEEPGLKGAAVLDARTGTRLDDPGALGLRVTNMDLTARGAAHLEKALEEAGLRHTRLKEALVLASKVARAPGMVAELCFSDNPGYVAGYVAVPRWGYIRIPHFKGEGFRGGRVFFVRGEDYREGPFKAFLSEHPVLVDRIAPIYPPLGIKELLRILKEGEGYGG</sequence>
<dbReference type="UniPathway" id="UPA00999">
    <property type="reaction ID" value="UER00351"/>
</dbReference>
<keyword evidence="6" id="KW-0547">Nucleotide-binding</keyword>
<evidence type="ECO:0000256" key="8">
    <source>
        <dbReference type="ARBA" id="ARBA00022840"/>
    </source>
</evidence>
<evidence type="ECO:0000256" key="4">
    <source>
        <dbReference type="ARBA" id="ARBA00012984"/>
    </source>
</evidence>
<dbReference type="EMBL" id="BDGJ01000197">
    <property type="protein sequence ID" value="GAW94089.1"/>
    <property type="molecule type" value="Genomic_DNA"/>
</dbReference>
<keyword evidence="9" id="KW-0460">Magnesium</keyword>
<keyword evidence="12" id="KW-1185">Reference proteome</keyword>
<comment type="caution">
    <text evidence="11">The sequence shown here is derived from an EMBL/GenBank/DDBJ whole genome shotgun (WGS) entry which is preliminary data.</text>
</comment>
<evidence type="ECO:0000313" key="12">
    <source>
        <dbReference type="Proteomes" id="UP000197032"/>
    </source>
</evidence>
<keyword evidence="8" id="KW-0067">ATP-binding</keyword>
<evidence type="ECO:0000256" key="3">
    <source>
        <dbReference type="ARBA" id="ARBA00011738"/>
    </source>
</evidence>
<gene>
    <name evidence="11" type="ORF">KKC1_32050</name>
</gene>
<dbReference type="EC" id="6.2.1.14" evidence="4"/>
<dbReference type="NCBIfam" id="NF002360">
    <property type="entry name" value="PRK01322.1"/>
    <property type="match status" value="1"/>
</dbReference>
<comment type="cofactor">
    <cofactor evidence="1">
        <name>Mg(2+)</name>
        <dbReference type="ChEBI" id="CHEBI:18420"/>
    </cofactor>
</comment>
<dbReference type="Pfam" id="PF03744">
    <property type="entry name" value="BioW"/>
    <property type="match status" value="1"/>
</dbReference>
<comment type="subunit">
    <text evidence="3">Homodimer.</text>
</comment>
<evidence type="ECO:0000313" key="11">
    <source>
        <dbReference type="EMBL" id="GAW94089.1"/>
    </source>
</evidence>
<evidence type="ECO:0000256" key="6">
    <source>
        <dbReference type="ARBA" id="ARBA00022741"/>
    </source>
</evidence>
<dbReference type="GO" id="GO:0042410">
    <property type="term" value="F:6-carboxyhexanoate-CoA ligase activity"/>
    <property type="evidence" value="ECO:0007669"/>
    <property type="project" value="UniProtKB-EC"/>
</dbReference>
<evidence type="ECO:0000256" key="1">
    <source>
        <dbReference type="ARBA" id="ARBA00001946"/>
    </source>
</evidence>
<evidence type="ECO:0000256" key="2">
    <source>
        <dbReference type="ARBA" id="ARBA00005075"/>
    </source>
</evidence>
<dbReference type="GO" id="GO:0005524">
    <property type="term" value="F:ATP binding"/>
    <property type="evidence" value="ECO:0007669"/>
    <property type="project" value="UniProtKB-KW"/>
</dbReference>
<dbReference type="GO" id="GO:0009102">
    <property type="term" value="P:biotin biosynthetic process"/>
    <property type="evidence" value="ECO:0007669"/>
    <property type="project" value="UniProtKB-KW"/>
</dbReference>
<proteinExistence type="predicted"/>